<feature type="region of interest" description="Disordered" evidence="1">
    <location>
        <begin position="513"/>
        <end position="544"/>
    </location>
</feature>
<feature type="compositionally biased region" description="Acidic residues" evidence="1">
    <location>
        <begin position="760"/>
        <end position="775"/>
    </location>
</feature>
<dbReference type="OrthoDB" id="2130597at2759"/>
<dbReference type="InterPro" id="IPR039191">
    <property type="entry name" value="Nopp140-like"/>
</dbReference>
<sequence length="1045" mass="112199">MVADDVPPAVPTGGDELRLASSSLLGAQPHIAAPVSDGEASLSDGGLGHAKAPVRYDPLAQLLGSDTDDDTEATDGGANSDSDAAIEDKENSPVTGPLVPLAVAHTVHFAADTEPEHASEAAHKRRPFSAARFALHKNVKEDSVVARLASSRRGRAVSDSEGEEEDVALFDGPRQRTMSSLRLDSGSDSDLGAPPPSAKETKKPRAARRPRSSPTKGSADAKPRAASKAAISKLRQETERLVRETAVIINPMDYTQRLALEDFFARYDLHASQAGGCSVPSPPKHTLPPCSFQYESDSGEYDVEIVDDTAGTPLGGTITSPSIVKKPAGDLDAMLDYGSQPLHSSARLSASIRRTDGPIGLKQLNGALMVAMYKQDEEALRERAKSSAVAETAANADEAFKAHAETSDGDEVAAPGLLESDASGSDGGDYSDDDVGSESEMESEAESDEEKATQSSHRRQRRAAVDSDDEDDGDSGARSEAKSGAAEADTDPGKKAKFLGMFRMPVKDAVTKPMQQPLVLSQRLTPRAALPSTPEQPQPLSASQDLSYLFSSQIGQIGNTQDSLLMTPVEALSNRQIDYTMDTQMSTDSEPPFGPRQMCAQNVDAYGVELPQFTPTQATQMLEDDQEMQHTLETQLATATGSSAHDDVLALPTMVRRALEQAASDSDARAPAAEAVVLDASGDGHDPSLPQPQLRPGRLLRRSDLAAQRRHKRRDKRSEFVEAEAEEGDSSESDGDEAKAAGPRKFSWGNGEEKRKAADESDESEDDMDSEEEEAALLADPMINNEVDSDEGEEAVRSLHRQREFDEDERNIQELYNDITTGALKNRASRNRTGFALADDEDYNDRQSRVERMEERARMQRRLRAREIHDKDLAEIARNPETAAFARAALMRPPVGPDGDDMLVLPGDDAFALEEHVEDCNLAITVQQQLMRSGTRIDSDDDDADPPVAATTRPRIASSSQAPSSSMVIDDFSDLDGADAFVAVEKLIVRRRTLLAAGNDDGSTKLSGGAAIHHRVSSSLLKRPGATLLNTAAKRLSLASAKRGA</sequence>
<feature type="domain" description="DNA replication checkpoint mediator MRC1" evidence="2">
    <location>
        <begin position="714"/>
        <end position="887"/>
    </location>
</feature>
<proteinExistence type="predicted"/>
<evidence type="ECO:0000313" key="4">
    <source>
        <dbReference type="Proteomes" id="UP001150907"/>
    </source>
</evidence>
<dbReference type="Pfam" id="PF09444">
    <property type="entry name" value="MRC1"/>
    <property type="match status" value="1"/>
</dbReference>
<feature type="compositionally biased region" description="Low complexity" evidence="1">
    <location>
        <begin position="179"/>
        <end position="192"/>
    </location>
</feature>
<feature type="compositionally biased region" description="Acidic residues" evidence="1">
    <location>
        <begin position="721"/>
        <end position="735"/>
    </location>
</feature>
<feature type="compositionally biased region" description="Basic residues" evidence="1">
    <location>
        <begin position="202"/>
        <end position="211"/>
    </location>
</feature>
<feature type="compositionally biased region" description="Acidic residues" evidence="1">
    <location>
        <begin position="429"/>
        <end position="449"/>
    </location>
</feature>
<dbReference type="InterPro" id="IPR018564">
    <property type="entry name" value="Repl_chkpnt_MRC1_dom"/>
</dbReference>
<dbReference type="PANTHER" id="PTHR23216:SF1">
    <property type="entry name" value="NUCLEOLAR AND COILED-BODY PHOSPHOPROTEIN 1"/>
    <property type="match status" value="1"/>
</dbReference>
<evidence type="ECO:0000313" key="3">
    <source>
        <dbReference type="EMBL" id="KAJ2008482.1"/>
    </source>
</evidence>
<name>A0A9W8EMD8_9FUNG</name>
<keyword evidence="4" id="KW-1185">Reference proteome</keyword>
<reference evidence="3" key="1">
    <citation type="submission" date="2022-07" db="EMBL/GenBank/DDBJ databases">
        <title>Phylogenomic reconstructions and comparative analyses of Kickxellomycotina fungi.</title>
        <authorList>
            <person name="Reynolds N.K."/>
            <person name="Stajich J.E."/>
            <person name="Barry K."/>
            <person name="Grigoriev I.V."/>
            <person name="Crous P."/>
            <person name="Smith M.E."/>
        </authorList>
    </citation>
    <scope>NUCLEOTIDE SEQUENCE</scope>
    <source>
        <strain evidence="3">IMI 214461</strain>
    </source>
</reference>
<dbReference type="Proteomes" id="UP001150907">
    <property type="component" value="Unassembled WGS sequence"/>
</dbReference>
<gene>
    <name evidence="3" type="ORF">H4R26_000178</name>
</gene>
<comment type="caution">
    <text evidence="3">The sequence shown here is derived from an EMBL/GenBank/DDBJ whole genome shotgun (WGS) entry which is preliminary data.</text>
</comment>
<dbReference type="GO" id="GO:0005730">
    <property type="term" value="C:nucleolus"/>
    <property type="evidence" value="ECO:0007669"/>
    <property type="project" value="InterPro"/>
</dbReference>
<feature type="region of interest" description="Disordered" evidence="1">
    <location>
        <begin position="1"/>
        <end position="99"/>
    </location>
</feature>
<dbReference type="EMBL" id="JANBQF010000004">
    <property type="protein sequence ID" value="KAJ2008482.1"/>
    <property type="molecule type" value="Genomic_DNA"/>
</dbReference>
<evidence type="ECO:0000259" key="2">
    <source>
        <dbReference type="Pfam" id="PF09444"/>
    </source>
</evidence>
<accession>A0A9W8EMD8</accession>
<dbReference type="AlphaFoldDB" id="A0A9W8EMD8"/>
<feature type="region of interest" description="Disordered" evidence="1">
    <location>
        <begin position="141"/>
        <end position="231"/>
    </location>
</feature>
<feature type="region of interest" description="Disordered" evidence="1">
    <location>
        <begin position="679"/>
        <end position="791"/>
    </location>
</feature>
<feature type="compositionally biased region" description="Low complexity" evidence="1">
    <location>
        <begin position="679"/>
        <end position="697"/>
    </location>
</feature>
<feature type="region of interest" description="Disordered" evidence="1">
    <location>
        <begin position="934"/>
        <end position="963"/>
    </location>
</feature>
<dbReference type="PANTHER" id="PTHR23216">
    <property type="entry name" value="NUCLEOLAR AND COILED-BODY PHOSPHOPROTEIN 1"/>
    <property type="match status" value="1"/>
</dbReference>
<feature type="region of interest" description="Disordered" evidence="1">
    <location>
        <begin position="402"/>
        <end position="496"/>
    </location>
</feature>
<evidence type="ECO:0000256" key="1">
    <source>
        <dbReference type="SAM" id="MobiDB-lite"/>
    </source>
</evidence>
<protein>
    <recommendedName>
        <fullName evidence="2">DNA replication checkpoint mediator MRC1 domain-containing protein</fullName>
    </recommendedName>
</protein>
<feature type="compositionally biased region" description="Polar residues" evidence="1">
    <location>
        <begin position="533"/>
        <end position="544"/>
    </location>
</feature>
<organism evidence="3 4">
    <name type="scientific">Coemansia thaxteri</name>
    <dbReference type="NCBI Taxonomy" id="2663907"/>
    <lineage>
        <taxon>Eukaryota</taxon>
        <taxon>Fungi</taxon>
        <taxon>Fungi incertae sedis</taxon>
        <taxon>Zoopagomycota</taxon>
        <taxon>Kickxellomycotina</taxon>
        <taxon>Kickxellomycetes</taxon>
        <taxon>Kickxellales</taxon>
        <taxon>Kickxellaceae</taxon>
        <taxon>Coemansia</taxon>
    </lineage>
</organism>
<feature type="compositionally biased region" description="Low complexity" evidence="1">
    <location>
        <begin position="212"/>
        <end position="231"/>
    </location>
</feature>
<feature type="compositionally biased region" description="Low complexity" evidence="1">
    <location>
        <begin position="946"/>
        <end position="963"/>
    </location>
</feature>